<gene>
    <name evidence="2" type="ORF">ENR64_24390</name>
</gene>
<evidence type="ECO:0000313" key="2">
    <source>
        <dbReference type="EMBL" id="HFN00836.1"/>
    </source>
</evidence>
<dbReference type="Pfam" id="PF20376">
    <property type="entry name" value="DUF6671"/>
    <property type="match status" value="1"/>
</dbReference>
<accession>A0A7C3PIP1</accession>
<reference evidence="2" key="1">
    <citation type="journal article" date="2020" name="mSystems">
        <title>Genome- and Community-Level Interaction Insights into Carbon Utilization and Element Cycling Functions of Hydrothermarchaeota in Hydrothermal Sediment.</title>
        <authorList>
            <person name="Zhou Z."/>
            <person name="Liu Y."/>
            <person name="Xu W."/>
            <person name="Pan J."/>
            <person name="Luo Z.H."/>
            <person name="Li M."/>
        </authorList>
    </citation>
    <scope>NUCLEOTIDE SEQUENCE [LARGE SCALE GENOMIC DNA]</scope>
    <source>
        <strain evidence="2">SpSt-418</strain>
    </source>
</reference>
<feature type="domain" description="DUF6671" evidence="1">
    <location>
        <begin position="66"/>
        <end position="286"/>
    </location>
</feature>
<proteinExistence type="predicted"/>
<name>A0A7C3PIP1_9CYAN</name>
<organism evidence="2">
    <name type="scientific">Oscillatoriales cyanobacterium SpSt-418</name>
    <dbReference type="NCBI Taxonomy" id="2282169"/>
    <lineage>
        <taxon>Bacteria</taxon>
        <taxon>Bacillati</taxon>
        <taxon>Cyanobacteriota</taxon>
        <taxon>Cyanophyceae</taxon>
        <taxon>Oscillatoriophycideae</taxon>
        <taxon>Oscillatoriales</taxon>
    </lineage>
</organism>
<comment type="caution">
    <text evidence="2">The sequence shown here is derived from an EMBL/GenBank/DDBJ whole genome shotgun (WGS) entry which is preliminary data.</text>
</comment>
<evidence type="ECO:0000259" key="1">
    <source>
        <dbReference type="Pfam" id="PF20376"/>
    </source>
</evidence>
<sequence length="286" mass="31150">MAHPFFADRTVVLATMHRKERVIAPILEQALGVRVVVPEPFDTDQFGTFTRDRPRLGTQREAARRKAEAALELTGETLAIASEGSFGPHPAVPMIAGNCEVVLLLDKQHNLAIVGQELTTATNFRHQTVRSLAEAKEFAAAVGFPAHGLVVMPSATAQNSAQIIKGVTDPTQLEAVVLEALARSPQGTVHLETDMRAHYNPTRMGVIQKATLNLVEAIQQSCPACQTPGFELIERLPGLPCELCHQPTRSTKTAVYRCQRCGATETKLFPDGIKWVNPAQCPYCNP</sequence>
<protein>
    <recommendedName>
        <fullName evidence="1">DUF6671 domain-containing protein</fullName>
    </recommendedName>
</protein>
<dbReference type="EMBL" id="DSRU01000345">
    <property type="protein sequence ID" value="HFN00836.1"/>
    <property type="molecule type" value="Genomic_DNA"/>
</dbReference>
<dbReference type="InterPro" id="IPR046612">
    <property type="entry name" value="DUF6671"/>
</dbReference>
<dbReference type="AlphaFoldDB" id="A0A7C3PIP1"/>